<dbReference type="AlphaFoldDB" id="E6MFM3"/>
<sequence>MKKQKVLFNSKEDFFMCYNLSQRHFKGGFMNFNIIHETQKRMRITLIIDQRNRKYRARVTEMGRQIKNLTSVQSVRIYPSIASLAVIYTVSRETLLNQLHRLGFYLVASPRVLKEQNRDKALECAPYPLTLDELEHRKWDISLKKKRIREVLIDGGVDMILPGPLAFCYHLWQLVDVLNR</sequence>
<gene>
    <name evidence="1" type="ORF">HMP0721_0784</name>
</gene>
<dbReference type="HOGENOM" id="CLU_1494980_0_0_9"/>
<evidence type="ECO:0000313" key="2">
    <source>
        <dbReference type="Proteomes" id="UP000004754"/>
    </source>
</evidence>
<keyword evidence="2" id="KW-1185">Reference proteome</keyword>
<dbReference type="EMBL" id="AEQN01000014">
    <property type="protein sequence ID" value="EFV02018.1"/>
    <property type="molecule type" value="Genomic_DNA"/>
</dbReference>
<dbReference type="STRING" id="887929.HMP0721_0784"/>
<evidence type="ECO:0000313" key="1">
    <source>
        <dbReference type="EMBL" id="EFV02018.1"/>
    </source>
</evidence>
<comment type="caution">
    <text evidence="1">The sequence shown here is derived from an EMBL/GenBank/DDBJ whole genome shotgun (WGS) entry which is preliminary data.</text>
</comment>
<accession>E6MFM3</accession>
<organism evidence="1 2">
    <name type="scientific">Pseudoramibacter alactolyticus ATCC 23263</name>
    <dbReference type="NCBI Taxonomy" id="887929"/>
    <lineage>
        <taxon>Bacteria</taxon>
        <taxon>Bacillati</taxon>
        <taxon>Bacillota</taxon>
        <taxon>Clostridia</taxon>
        <taxon>Eubacteriales</taxon>
        <taxon>Eubacteriaceae</taxon>
        <taxon>Pseudoramibacter</taxon>
    </lineage>
</organism>
<dbReference type="Proteomes" id="UP000004754">
    <property type="component" value="Unassembled WGS sequence"/>
</dbReference>
<reference evidence="1 2" key="1">
    <citation type="submission" date="2010-12" db="EMBL/GenBank/DDBJ databases">
        <authorList>
            <person name="Muzny D."/>
            <person name="Qin X."/>
            <person name="Deng J."/>
            <person name="Jiang H."/>
            <person name="Liu Y."/>
            <person name="Qu J."/>
            <person name="Song X.-Z."/>
            <person name="Zhang L."/>
            <person name="Thornton R."/>
            <person name="Coyle M."/>
            <person name="Francisco L."/>
            <person name="Jackson L."/>
            <person name="Javaid M."/>
            <person name="Korchina V."/>
            <person name="Kovar C."/>
            <person name="Mata R."/>
            <person name="Mathew T."/>
            <person name="Ngo R."/>
            <person name="Nguyen L."/>
            <person name="Nguyen N."/>
            <person name="Okwuonu G."/>
            <person name="Ongeri F."/>
            <person name="Pham C."/>
            <person name="Simmons D."/>
            <person name="Wilczek-Boney K."/>
            <person name="Hale W."/>
            <person name="Jakkamsetti A."/>
            <person name="Pham P."/>
            <person name="Ruth R."/>
            <person name="San Lucas F."/>
            <person name="Warren J."/>
            <person name="Zhang J."/>
            <person name="Zhao Z."/>
            <person name="Zhou C."/>
            <person name="Zhu D."/>
            <person name="Lee S."/>
            <person name="Bess C."/>
            <person name="Blankenburg K."/>
            <person name="Forbes L."/>
            <person name="Fu Q."/>
            <person name="Gubbala S."/>
            <person name="Hirani K."/>
            <person name="Jayaseelan J.C."/>
            <person name="Lara F."/>
            <person name="Munidasa M."/>
            <person name="Palculict T."/>
            <person name="Patil S."/>
            <person name="Pu L.-L."/>
            <person name="Saada N."/>
            <person name="Tang L."/>
            <person name="Weissenberger G."/>
            <person name="Zhu Y."/>
            <person name="Hemphill L."/>
            <person name="Shang Y."/>
            <person name="Youmans B."/>
            <person name="Ayvaz T."/>
            <person name="Ross M."/>
            <person name="Santibanez J."/>
            <person name="Aqrawi P."/>
            <person name="Gross S."/>
            <person name="Joshi V."/>
            <person name="Fowler G."/>
            <person name="Nazareth L."/>
            <person name="Reid J."/>
            <person name="Worley K."/>
            <person name="Petrosino J."/>
            <person name="Highlander S."/>
            <person name="Gibbs R."/>
        </authorList>
    </citation>
    <scope>NUCLEOTIDE SEQUENCE [LARGE SCALE GENOMIC DNA]</scope>
    <source>
        <strain evidence="1 2">ATCC 23263</strain>
    </source>
</reference>
<protein>
    <submittedName>
        <fullName evidence="1">Uncharacterized protein</fullName>
    </submittedName>
</protein>
<name>E6MFM3_9FIRM</name>
<proteinExistence type="predicted"/>